<comment type="caution">
    <text evidence="2">The sequence shown here is derived from an EMBL/GenBank/DDBJ whole genome shotgun (WGS) entry which is preliminary data.</text>
</comment>
<gene>
    <name evidence="2" type="ORF">CYCCA115_LOCUS2623</name>
</gene>
<dbReference type="Gene3D" id="3.40.50.1820">
    <property type="entry name" value="alpha/beta hydrolase"/>
    <property type="match status" value="1"/>
</dbReference>
<dbReference type="InterPro" id="IPR029058">
    <property type="entry name" value="AB_hydrolase_fold"/>
</dbReference>
<protein>
    <recommendedName>
        <fullName evidence="1">Serine aminopeptidase S33 domain-containing protein</fullName>
    </recommendedName>
</protein>
<dbReference type="InterPro" id="IPR051044">
    <property type="entry name" value="MAG_DAG_Lipase"/>
</dbReference>
<name>A0AAD2CF37_9STRA</name>
<accession>A0AAD2CF37</accession>
<dbReference type="InterPro" id="IPR000073">
    <property type="entry name" value="AB_hydrolase_1"/>
</dbReference>
<evidence type="ECO:0000313" key="3">
    <source>
        <dbReference type="Proteomes" id="UP001295423"/>
    </source>
</evidence>
<evidence type="ECO:0000313" key="2">
    <source>
        <dbReference type="EMBL" id="CAJ1931950.1"/>
    </source>
</evidence>
<dbReference type="SUPFAM" id="SSF53474">
    <property type="entry name" value="alpha/beta-Hydrolases"/>
    <property type="match status" value="1"/>
</dbReference>
<sequence>MTTATAKIRGMDCHVNQWNLDPSKPPKALMIIFHGFLAHGNYPTVRYAAEFLSEEGYAAISVDFPGHGKSPGDRGLIESAEILVQDGKAMVDYATGLFSDAATKPKLFLVGSSMGGAIALSVAQTMPKDAIAGVLLLAPMLQLNVTSIERFALYGLSCVVPTMALIPSSATDSIKQYRDEQKRKECDEDPLTVSGAKLKTSSALACVDITHNIAEQFSKIETPYLILVADEDVVVKNAGSEKLFEQTPSTTDKTKKHYPALHGLLCEPSPLFDEIKKDMLDWIQERV</sequence>
<dbReference type="AlphaFoldDB" id="A0AAD2CF37"/>
<organism evidence="2 3">
    <name type="scientific">Cylindrotheca closterium</name>
    <dbReference type="NCBI Taxonomy" id="2856"/>
    <lineage>
        <taxon>Eukaryota</taxon>
        <taxon>Sar</taxon>
        <taxon>Stramenopiles</taxon>
        <taxon>Ochrophyta</taxon>
        <taxon>Bacillariophyta</taxon>
        <taxon>Bacillariophyceae</taxon>
        <taxon>Bacillariophycidae</taxon>
        <taxon>Bacillariales</taxon>
        <taxon>Bacillariaceae</taxon>
        <taxon>Cylindrotheca</taxon>
    </lineage>
</organism>
<reference evidence="2" key="1">
    <citation type="submission" date="2023-08" db="EMBL/GenBank/DDBJ databases">
        <authorList>
            <person name="Audoor S."/>
            <person name="Bilcke G."/>
        </authorList>
    </citation>
    <scope>NUCLEOTIDE SEQUENCE</scope>
</reference>
<evidence type="ECO:0000259" key="1">
    <source>
        <dbReference type="Pfam" id="PF12146"/>
    </source>
</evidence>
<dbReference type="Proteomes" id="UP001295423">
    <property type="component" value="Unassembled WGS sequence"/>
</dbReference>
<dbReference type="InterPro" id="IPR022742">
    <property type="entry name" value="Hydrolase_4"/>
</dbReference>
<dbReference type="EMBL" id="CAKOGP040000191">
    <property type="protein sequence ID" value="CAJ1931950.1"/>
    <property type="molecule type" value="Genomic_DNA"/>
</dbReference>
<proteinExistence type="predicted"/>
<dbReference type="PRINTS" id="PR00111">
    <property type="entry name" value="ABHYDROLASE"/>
</dbReference>
<dbReference type="PANTHER" id="PTHR11614">
    <property type="entry name" value="PHOSPHOLIPASE-RELATED"/>
    <property type="match status" value="1"/>
</dbReference>
<feature type="domain" description="Serine aminopeptidase S33" evidence="1">
    <location>
        <begin position="25"/>
        <end position="268"/>
    </location>
</feature>
<keyword evidence="3" id="KW-1185">Reference proteome</keyword>
<dbReference type="Pfam" id="PF12146">
    <property type="entry name" value="Hydrolase_4"/>
    <property type="match status" value="1"/>
</dbReference>